<dbReference type="GO" id="GO:0008716">
    <property type="term" value="F:D-alanine-D-alanine ligase activity"/>
    <property type="evidence" value="ECO:0007669"/>
    <property type="project" value="UniProtKB-UniRule"/>
</dbReference>
<accession>A0A0J8GY19</accession>
<comment type="cofactor">
    <cofactor evidence="20">
        <name>Mg(2+)</name>
        <dbReference type="ChEBI" id="CHEBI:18420"/>
    </cofactor>
    <cofactor evidence="20">
        <name>Mn(2+)</name>
        <dbReference type="ChEBI" id="CHEBI:29035"/>
    </cofactor>
    <text evidence="20">Binds 2 magnesium or manganese ions per subunit.</text>
</comment>
<dbReference type="InterPro" id="IPR016185">
    <property type="entry name" value="PreATP-grasp_dom_sf"/>
</dbReference>
<dbReference type="Proteomes" id="UP000037600">
    <property type="component" value="Unassembled WGS sequence"/>
</dbReference>
<dbReference type="GO" id="GO:0009252">
    <property type="term" value="P:peptidoglycan biosynthetic process"/>
    <property type="evidence" value="ECO:0007669"/>
    <property type="project" value="UniProtKB-UniRule"/>
</dbReference>
<feature type="binding site" evidence="20">
    <location>
        <position position="271"/>
    </location>
    <ligand>
        <name>Mg(2+)</name>
        <dbReference type="ChEBI" id="CHEBI:18420"/>
        <label>1</label>
    </ligand>
</feature>
<dbReference type="RefSeq" id="WP_048691432.1">
    <property type="nucleotide sequence ID" value="NZ_KQ130487.1"/>
</dbReference>
<keyword evidence="10 21" id="KW-0547">Nucleotide-binding</keyword>
<dbReference type="OrthoDB" id="9813261at2"/>
<keyword evidence="8 18" id="KW-0436">Ligase</keyword>
<evidence type="ECO:0000256" key="9">
    <source>
        <dbReference type="ARBA" id="ARBA00022723"/>
    </source>
</evidence>
<feature type="active site" evidence="19">
    <location>
        <position position="151"/>
    </location>
</feature>
<comment type="cofactor">
    <cofactor evidence="1">
        <name>Mn(2+)</name>
        <dbReference type="ChEBI" id="CHEBI:29035"/>
    </cofactor>
</comment>
<dbReference type="GO" id="GO:0005829">
    <property type="term" value="C:cytosol"/>
    <property type="evidence" value="ECO:0007669"/>
    <property type="project" value="TreeGrafter"/>
</dbReference>
<evidence type="ECO:0000256" key="21">
    <source>
        <dbReference type="PROSITE-ProRule" id="PRU00409"/>
    </source>
</evidence>
<dbReference type="EC" id="6.3.2.4" evidence="6 18"/>
<dbReference type="Gene3D" id="3.40.50.20">
    <property type="match status" value="1"/>
</dbReference>
<dbReference type="Gene3D" id="3.30.470.20">
    <property type="entry name" value="ATP-grasp fold, B domain"/>
    <property type="match status" value="1"/>
</dbReference>
<feature type="binding site" evidence="20">
    <location>
        <position position="271"/>
    </location>
    <ligand>
        <name>Mg(2+)</name>
        <dbReference type="ChEBI" id="CHEBI:18420"/>
        <label>2</label>
    </ligand>
</feature>
<dbReference type="Gene3D" id="3.30.1490.20">
    <property type="entry name" value="ATP-grasp fold, A domain"/>
    <property type="match status" value="1"/>
</dbReference>
<dbReference type="SUPFAM" id="SSF52440">
    <property type="entry name" value="PreATP-grasp domain"/>
    <property type="match status" value="1"/>
</dbReference>
<feature type="binding site" evidence="20">
    <location>
        <position position="258"/>
    </location>
    <ligand>
        <name>Mg(2+)</name>
        <dbReference type="ChEBI" id="CHEBI:18420"/>
        <label>1</label>
    </ligand>
</feature>
<evidence type="ECO:0000256" key="18">
    <source>
        <dbReference type="HAMAP-Rule" id="MF_00047"/>
    </source>
</evidence>
<dbReference type="HAMAP" id="MF_00047">
    <property type="entry name" value="Dala_Dala_lig"/>
    <property type="match status" value="1"/>
</dbReference>
<evidence type="ECO:0000256" key="20">
    <source>
        <dbReference type="PIRSR" id="PIRSR039102-3"/>
    </source>
</evidence>
<evidence type="ECO:0000256" key="4">
    <source>
        <dbReference type="ARBA" id="ARBA00004752"/>
    </source>
</evidence>
<keyword evidence="24" id="KW-1185">Reference proteome</keyword>
<dbReference type="Pfam" id="PF07478">
    <property type="entry name" value="Dala_Dala_lig_C"/>
    <property type="match status" value="1"/>
</dbReference>
<dbReference type="UniPathway" id="UPA00219"/>
<dbReference type="InterPro" id="IPR013815">
    <property type="entry name" value="ATP_grasp_subdomain_1"/>
</dbReference>
<feature type="active site" evidence="19">
    <location>
        <position position="282"/>
    </location>
</feature>
<dbReference type="STRING" id="1513271.XM47_07960"/>
<dbReference type="PIRSF" id="PIRSF039102">
    <property type="entry name" value="Ddl/VanB"/>
    <property type="match status" value="1"/>
</dbReference>
<evidence type="ECO:0000256" key="10">
    <source>
        <dbReference type="ARBA" id="ARBA00022741"/>
    </source>
</evidence>
<comment type="caution">
    <text evidence="23">The sequence shown here is derived from an EMBL/GenBank/DDBJ whole genome shotgun (WGS) entry which is preliminary data.</text>
</comment>
<dbReference type="PANTHER" id="PTHR23132">
    <property type="entry name" value="D-ALANINE--D-ALANINE LIGASE"/>
    <property type="match status" value="1"/>
</dbReference>
<comment type="similarity">
    <text evidence="5 18">Belongs to the D-alanine--D-alanine ligase family.</text>
</comment>
<feature type="active site" evidence="19">
    <location>
        <position position="21"/>
    </location>
</feature>
<evidence type="ECO:0000256" key="12">
    <source>
        <dbReference type="ARBA" id="ARBA00022842"/>
    </source>
</evidence>
<reference evidence="23 24" key="1">
    <citation type="submission" date="2015-04" db="EMBL/GenBank/DDBJ databases">
        <title>Draft Genome Sequence of the Novel Agar-Digesting Marine Bacterium Q1.</title>
        <authorList>
            <person name="Li Y."/>
            <person name="Li D."/>
            <person name="Chen G."/>
            <person name="Du Z."/>
        </authorList>
    </citation>
    <scope>NUCLEOTIDE SEQUENCE [LARGE SCALE GENOMIC DNA]</scope>
    <source>
        <strain evidence="23 24">Q1</strain>
    </source>
</reference>
<comment type="subcellular location">
    <subcellularLocation>
        <location evidence="3 18">Cytoplasm</location>
    </subcellularLocation>
</comment>
<name>A0A0J8GY19_9ALTE</name>
<evidence type="ECO:0000256" key="1">
    <source>
        <dbReference type="ARBA" id="ARBA00001936"/>
    </source>
</evidence>
<evidence type="ECO:0000313" key="24">
    <source>
        <dbReference type="Proteomes" id="UP000037600"/>
    </source>
</evidence>
<dbReference type="InterPro" id="IPR011127">
    <property type="entry name" value="Dala_Dala_lig_N"/>
</dbReference>
<feature type="domain" description="ATP-grasp" evidence="22">
    <location>
        <begin position="107"/>
        <end position="304"/>
    </location>
</feature>
<dbReference type="Pfam" id="PF01820">
    <property type="entry name" value="Dala_Dala_lig_N"/>
    <property type="match status" value="1"/>
</dbReference>
<evidence type="ECO:0000259" key="22">
    <source>
        <dbReference type="PROSITE" id="PS50975"/>
    </source>
</evidence>
<dbReference type="EMBL" id="LAZL01000010">
    <property type="protein sequence ID" value="KMT65623.1"/>
    <property type="molecule type" value="Genomic_DNA"/>
</dbReference>
<dbReference type="PATRIC" id="fig|1513271.3.peg.1625"/>
<keyword evidence="15 20" id="KW-0464">Manganese</keyword>
<dbReference type="PANTHER" id="PTHR23132:SF23">
    <property type="entry name" value="D-ALANINE--D-ALANINE LIGASE B"/>
    <property type="match status" value="1"/>
</dbReference>
<dbReference type="SUPFAM" id="SSF56059">
    <property type="entry name" value="Glutathione synthetase ATP-binding domain-like"/>
    <property type="match status" value="1"/>
</dbReference>
<evidence type="ECO:0000313" key="23">
    <source>
        <dbReference type="EMBL" id="KMT65623.1"/>
    </source>
</evidence>
<dbReference type="GO" id="GO:0005524">
    <property type="term" value="F:ATP binding"/>
    <property type="evidence" value="ECO:0007669"/>
    <property type="project" value="UniProtKB-UniRule"/>
</dbReference>
<evidence type="ECO:0000256" key="19">
    <source>
        <dbReference type="PIRSR" id="PIRSR039102-1"/>
    </source>
</evidence>
<dbReference type="PROSITE" id="PS00844">
    <property type="entry name" value="DALA_DALA_LIGASE_2"/>
    <property type="match status" value="1"/>
</dbReference>
<evidence type="ECO:0000256" key="17">
    <source>
        <dbReference type="ARBA" id="ARBA00047614"/>
    </source>
</evidence>
<feature type="binding site" evidence="20">
    <location>
        <position position="273"/>
    </location>
    <ligand>
        <name>Mg(2+)</name>
        <dbReference type="ChEBI" id="CHEBI:18420"/>
        <label>2</label>
    </ligand>
</feature>
<keyword evidence="7 18" id="KW-0963">Cytoplasm</keyword>
<comment type="catalytic activity">
    <reaction evidence="17 18">
        <text>2 D-alanine + ATP = D-alanyl-D-alanine + ADP + phosphate + H(+)</text>
        <dbReference type="Rhea" id="RHEA:11224"/>
        <dbReference type="ChEBI" id="CHEBI:15378"/>
        <dbReference type="ChEBI" id="CHEBI:30616"/>
        <dbReference type="ChEBI" id="CHEBI:43474"/>
        <dbReference type="ChEBI" id="CHEBI:57416"/>
        <dbReference type="ChEBI" id="CHEBI:57822"/>
        <dbReference type="ChEBI" id="CHEBI:456216"/>
        <dbReference type="EC" id="6.3.2.4"/>
    </reaction>
</comment>
<protein>
    <recommendedName>
        <fullName evidence="6 18">D-alanine--D-alanine ligase</fullName>
        <ecNumber evidence="6 18">6.3.2.4</ecNumber>
    </recommendedName>
    <alternativeName>
        <fullName evidence="18">D-Ala-D-Ala ligase</fullName>
    </alternativeName>
    <alternativeName>
        <fullName evidence="18">D-alanylalanine synthetase</fullName>
    </alternativeName>
</protein>
<keyword evidence="12 20" id="KW-0460">Magnesium</keyword>
<dbReference type="InterPro" id="IPR011095">
    <property type="entry name" value="Dala_Dala_lig_C"/>
</dbReference>
<dbReference type="NCBIfam" id="TIGR01205">
    <property type="entry name" value="D_ala_D_alaTIGR"/>
    <property type="match status" value="1"/>
</dbReference>
<dbReference type="GO" id="GO:0071555">
    <property type="term" value="P:cell wall organization"/>
    <property type="evidence" value="ECO:0007669"/>
    <property type="project" value="UniProtKB-KW"/>
</dbReference>
<dbReference type="NCBIfam" id="NF002378">
    <property type="entry name" value="PRK01372.1"/>
    <property type="match status" value="1"/>
</dbReference>
<gene>
    <name evidence="18" type="primary">ddl</name>
    <name evidence="23" type="ORF">XM47_07960</name>
</gene>
<evidence type="ECO:0000256" key="15">
    <source>
        <dbReference type="ARBA" id="ARBA00023211"/>
    </source>
</evidence>
<comment type="function">
    <text evidence="2 18">Cell wall formation.</text>
</comment>
<proteinExistence type="inferred from homology"/>
<evidence type="ECO:0000256" key="16">
    <source>
        <dbReference type="ARBA" id="ARBA00023316"/>
    </source>
</evidence>
<dbReference type="GO" id="GO:0046872">
    <property type="term" value="F:metal ion binding"/>
    <property type="evidence" value="ECO:0007669"/>
    <property type="project" value="UniProtKB-KW"/>
</dbReference>
<sequence>MSLEQLSAEKIAVVYGGTSAEREISLRSGKAVFNALVRQNVNVDLVDTKEVSPLQLKQLGYDKVFIALHGRGGEDGVIQGVFEYLNLAYTGSRVLGSALAMDKIRTKQVWQSCDLPTANFVYVDAQAEYDCDAIIEKLGQVAFVKPAREGSSIGMSRVEGAEQLALAIEKAAEFDQHVLVEKWINGPEYTVAILNGQALPAISMKTQRSFYDYEAKYFSDTTEYLCPCGLSETDEAYIQKIALAAYQAVGASGWGRVDVMRDADGCFYLLEANTVPGMTEKSLVPMAAKAAGISFDQLVLEILKTADSD</sequence>
<keyword evidence="13 18" id="KW-0133">Cell shape</keyword>
<keyword evidence="9 20" id="KW-0479">Metal-binding</keyword>
<evidence type="ECO:0000256" key="13">
    <source>
        <dbReference type="ARBA" id="ARBA00022960"/>
    </source>
</evidence>
<evidence type="ECO:0000256" key="11">
    <source>
        <dbReference type="ARBA" id="ARBA00022840"/>
    </source>
</evidence>
<dbReference type="InterPro" id="IPR000291">
    <property type="entry name" value="D-Ala_lig_Van_CS"/>
</dbReference>
<evidence type="ECO:0000256" key="3">
    <source>
        <dbReference type="ARBA" id="ARBA00004496"/>
    </source>
</evidence>
<dbReference type="InterPro" id="IPR005905">
    <property type="entry name" value="D_ala_D_ala"/>
</dbReference>
<dbReference type="AlphaFoldDB" id="A0A0J8GY19"/>
<evidence type="ECO:0000256" key="2">
    <source>
        <dbReference type="ARBA" id="ARBA00003921"/>
    </source>
</evidence>
<dbReference type="InterPro" id="IPR011761">
    <property type="entry name" value="ATP-grasp"/>
</dbReference>
<evidence type="ECO:0000256" key="7">
    <source>
        <dbReference type="ARBA" id="ARBA00022490"/>
    </source>
</evidence>
<evidence type="ECO:0000256" key="6">
    <source>
        <dbReference type="ARBA" id="ARBA00012216"/>
    </source>
</evidence>
<dbReference type="PROSITE" id="PS00843">
    <property type="entry name" value="DALA_DALA_LIGASE_1"/>
    <property type="match status" value="1"/>
</dbReference>
<keyword evidence="11 21" id="KW-0067">ATP-binding</keyword>
<dbReference type="FunFam" id="3.30.470.20:FF:000008">
    <property type="entry name" value="D-alanine--D-alanine ligase"/>
    <property type="match status" value="1"/>
</dbReference>
<keyword evidence="16 18" id="KW-0961">Cell wall biogenesis/degradation</keyword>
<dbReference type="GO" id="GO:0008360">
    <property type="term" value="P:regulation of cell shape"/>
    <property type="evidence" value="ECO:0007669"/>
    <property type="project" value="UniProtKB-KW"/>
</dbReference>
<organism evidence="23 24">
    <name type="scientific">Catenovulum maritimum</name>
    <dbReference type="NCBI Taxonomy" id="1513271"/>
    <lineage>
        <taxon>Bacteria</taxon>
        <taxon>Pseudomonadati</taxon>
        <taxon>Pseudomonadota</taxon>
        <taxon>Gammaproteobacteria</taxon>
        <taxon>Alteromonadales</taxon>
        <taxon>Alteromonadaceae</taxon>
        <taxon>Catenovulum</taxon>
    </lineage>
</organism>
<dbReference type="PROSITE" id="PS50975">
    <property type="entry name" value="ATP_GRASP"/>
    <property type="match status" value="1"/>
</dbReference>
<evidence type="ECO:0000256" key="8">
    <source>
        <dbReference type="ARBA" id="ARBA00022598"/>
    </source>
</evidence>
<evidence type="ECO:0000256" key="5">
    <source>
        <dbReference type="ARBA" id="ARBA00010871"/>
    </source>
</evidence>
<evidence type="ECO:0000256" key="14">
    <source>
        <dbReference type="ARBA" id="ARBA00022984"/>
    </source>
</evidence>
<keyword evidence="14 18" id="KW-0573">Peptidoglycan synthesis</keyword>
<comment type="pathway">
    <text evidence="4 18">Cell wall biogenesis; peptidoglycan biosynthesis.</text>
</comment>